<proteinExistence type="predicted"/>
<keyword evidence="3" id="KW-1185">Reference proteome</keyword>
<evidence type="ECO:0000313" key="3">
    <source>
        <dbReference type="Proteomes" id="UP001144451"/>
    </source>
</evidence>
<dbReference type="Proteomes" id="UP001144451">
    <property type="component" value="Unassembled WGS sequence"/>
</dbReference>
<sequence>MSGDGAARAPLPSHSPISQASGYRERGREGSSVMGIGAAGRSVVEQAADHQHGEAEDEDAHQDDEGEEEQRQRRHGDESTVVSRTV</sequence>
<gene>
    <name evidence="2" type="ORF">BCONGLO52_11230</name>
</gene>
<evidence type="ECO:0000256" key="1">
    <source>
        <dbReference type="SAM" id="MobiDB-lite"/>
    </source>
</evidence>
<accession>A0ABQ5RES3</accession>
<feature type="compositionally biased region" description="Basic and acidic residues" evidence="1">
    <location>
        <begin position="69"/>
        <end position="78"/>
    </location>
</feature>
<comment type="caution">
    <text evidence="2">The sequence shown here is derived from an EMBL/GenBank/DDBJ whole genome shotgun (WGS) entry which is preliminary data.</text>
</comment>
<evidence type="ECO:0000313" key="2">
    <source>
        <dbReference type="EMBL" id="GLI30282.1"/>
    </source>
</evidence>
<protein>
    <submittedName>
        <fullName evidence="2">Uncharacterized protein</fullName>
    </submittedName>
</protein>
<feature type="compositionally biased region" description="Acidic residues" evidence="1">
    <location>
        <begin position="55"/>
        <end position="68"/>
    </location>
</feature>
<dbReference type="EMBL" id="BSDQ01000001">
    <property type="protein sequence ID" value="GLI30282.1"/>
    <property type="molecule type" value="Genomic_DNA"/>
</dbReference>
<name>A0ABQ5RES3_9MICO</name>
<feature type="region of interest" description="Disordered" evidence="1">
    <location>
        <begin position="1"/>
        <end position="86"/>
    </location>
</feature>
<reference evidence="2" key="1">
    <citation type="submission" date="2022-12" db="EMBL/GenBank/DDBJ databases">
        <title>Reference genome sequencing for broad-spectrum identification of bacterial and archaeal isolates by mass spectrometry.</title>
        <authorList>
            <person name="Sekiguchi Y."/>
            <person name="Tourlousse D.M."/>
        </authorList>
    </citation>
    <scope>NUCLEOTIDE SEQUENCE</scope>
    <source>
        <strain evidence="2">5-2</strain>
    </source>
</reference>
<organism evidence="2 3">
    <name type="scientific">Brachybacterium conglomeratum</name>
    <dbReference type="NCBI Taxonomy" id="47846"/>
    <lineage>
        <taxon>Bacteria</taxon>
        <taxon>Bacillati</taxon>
        <taxon>Actinomycetota</taxon>
        <taxon>Actinomycetes</taxon>
        <taxon>Micrococcales</taxon>
        <taxon>Dermabacteraceae</taxon>
        <taxon>Brachybacterium</taxon>
    </lineage>
</organism>